<sequence>MRVGVLGGSFNPVHIGHLRLALEALAVENLDRVELVPAAVPPHKQNEILMPFSKRCELLEAATHSIPELVVNPLEGQRQGPSYTVDTLRVFHASVAPEELFFLLGCGDFLTLPHWYAWEDLLQLTNFCVVGRNGEGREALRSFVEDHCQAKPLAEDLWQLPGASRRVRFLPIPRLDVSSSLIRRYLRHDRSIRFLVPDCVVEVLEQGMQ</sequence>
<dbReference type="PANTHER" id="PTHR39321">
    <property type="entry name" value="NICOTINATE-NUCLEOTIDE ADENYLYLTRANSFERASE-RELATED"/>
    <property type="match status" value="1"/>
</dbReference>
<comment type="similarity">
    <text evidence="3 11">Belongs to the NadD family.</text>
</comment>
<dbReference type="NCBIfam" id="TIGR00482">
    <property type="entry name" value="nicotinate (nicotinamide) nucleotide adenylyltransferase"/>
    <property type="match status" value="1"/>
</dbReference>
<keyword evidence="4 11" id="KW-0662">Pyridine nucleotide biosynthesis</keyword>
<comment type="function">
    <text evidence="1 11">Catalyzes the reversible adenylation of nicotinate mononucleotide (NaMN) to nicotinic acid adenine dinucleotide (NaAD).</text>
</comment>
<reference evidence="14" key="1">
    <citation type="submission" date="2009-09" db="EMBL/GenBank/DDBJ databases">
        <title>The complete chromosome of Desulfohalobium retbaense DSM 5692.</title>
        <authorList>
            <consortium name="US DOE Joint Genome Institute (JGI-PGF)"/>
            <person name="Lucas S."/>
            <person name="Copeland A."/>
            <person name="Lapidus A."/>
            <person name="Glavina del Rio T."/>
            <person name="Dalin E."/>
            <person name="Tice H."/>
            <person name="Bruce D."/>
            <person name="Goodwin L."/>
            <person name="Pitluck S."/>
            <person name="Kyrpides N."/>
            <person name="Mavromatis K."/>
            <person name="Ivanova N."/>
            <person name="Mikhailova N."/>
            <person name="Munk A.C."/>
            <person name="Brettin T."/>
            <person name="Detter J.C."/>
            <person name="Han C."/>
            <person name="Tapia R."/>
            <person name="Larimer F."/>
            <person name="Land M."/>
            <person name="Hauser L."/>
            <person name="Markowitz V."/>
            <person name="Cheng J.-F."/>
            <person name="Hugenholtz P."/>
            <person name="Woyke T."/>
            <person name="Wu D."/>
            <person name="Spring S."/>
            <person name="Klenk H.-P."/>
            <person name="Eisen J.A."/>
        </authorList>
    </citation>
    <scope>NUCLEOTIDE SEQUENCE [LARGE SCALE GENOMIC DNA]</scope>
    <source>
        <strain evidence="14">DSM 5692</strain>
    </source>
</reference>
<dbReference type="InterPro" id="IPR004821">
    <property type="entry name" value="Cyt_trans-like"/>
</dbReference>
<evidence type="ECO:0000256" key="3">
    <source>
        <dbReference type="ARBA" id="ARBA00009014"/>
    </source>
</evidence>
<dbReference type="GO" id="GO:0009435">
    <property type="term" value="P:NAD+ biosynthetic process"/>
    <property type="evidence" value="ECO:0007669"/>
    <property type="project" value="UniProtKB-UniRule"/>
</dbReference>
<proteinExistence type="inferred from homology"/>
<dbReference type="Gene3D" id="3.40.50.620">
    <property type="entry name" value="HUPs"/>
    <property type="match status" value="1"/>
</dbReference>
<dbReference type="STRING" id="485915.Dret_0782"/>
<dbReference type="InterPro" id="IPR005248">
    <property type="entry name" value="NadD/NMNAT"/>
</dbReference>
<evidence type="ECO:0000256" key="8">
    <source>
        <dbReference type="ARBA" id="ARBA00022840"/>
    </source>
</evidence>
<gene>
    <name evidence="11" type="primary">nadD</name>
    <name evidence="13" type="ordered locus">Dret_0782</name>
</gene>
<dbReference type="NCBIfam" id="TIGR00125">
    <property type="entry name" value="cyt_tran_rel"/>
    <property type="match status" value="1"/>
</dbReference>
<dbReference type="AlphaFoldDB" id="C8X0X7"/>
<comment type="catalytic activity">
    <reaction evidence="10 11">
        <text>nicotinate beta-D-ribonucleotide + ATP + H(+) = deamido-NAD(+) + diphosphate</text>
        <dbReference type="Rhea" id="RHEA:22860"/>
        <dbReference type="ChEBI" id="CHEBI:15378"/>
        <dbReference type="ChEBI" id="CHEBI:30616"/>
        <dbReference type="ChEBI" id="CHEBI:33019"/>
        <dbReference type="ChEBI" id="CHEBI:57502"/>
        <dbReference type="ChEBI" id="CHEBI:58437"/>
        <dbReference type="EC" id="2.7.7.18"/>
    </reaction>
</comment>
<dbReference type="KEGG" id="drt:Dret_0782"/>
<evidence type="ECO:0000256" key="2">
    <source>
        <dbReference type="ARBA" id="ARBA00005019"/>
    </source>
</evidence>
<dbReference type="EC" id="2.7.7.18" evidence="11"/>
<dbReference type="eggNOG" id="COG1057">
    <property type="taxonomic scope" value="Bacteria"/>
</dbReference>
<comment type="pathway">
    <text evidence="2 11">Cofactor biosynthesis; NAD(+) biosynthesis; deamido-NAD(+) from nicotinate D-ribonucleotide: step 1/1.</text>
</comment>
<keyword evidence="6 11" id="KW-0548">Nucleotidyltransferase</keyword>
<keyword evidence="14" id="KW-1185">Reference proteome</keyword>
<dbReference type="CDD" id="cd02165">
    <property type="entry name" value="NMNAT"/>
    <property type="match status" value="1"/>
</dbReference>
<dbReference type="EMBL" id="CP001734">
    <property type="protein sequence ID" value="ACV68074.1"/>
    <property type="molecule type" value="Genomic_DNA"/>
</dbReference>
<dbReference type="GO" id="GO:0005524">
    <property type="term" value="F:ATP binding"/>
    <property type="evidence" value="ECO:0007669"/>
    <property type="project" value="UniProtKB-KW"/>
</dbReference>
<evidence type="ECO:0000256" key="9">
    <source>
        <dbReference type="ARBA" id="ARBA00023027"/>
    </source>
</evidence>
<dbReference type="HAMAP" id="MF_00244">
    <property type="entry name" value="NaMN_adenylyltr"/>
    <property type="match status" value="1"/>
</dbReference>
<evidence type="ECO:0000256" key="4">
    <source>
        <dbReference type="ARBA" id="ARBA00022642"/>
    </source>
</evidence>
<dbReference type="UniPathway" id="UPA00253">
    <property type="reaction ID" value="UER00332"/>
</dbReference>
<dbReference type="OrthoDB" id="5295945at2"/>
<dbReference type="InterPro" id="IPR014729">
    <property type="entry name" value="Rossmann-like_a/b/a_fold"/>
</dbReference>
<accession>C8X0X7</accession>
<evidence type="ECO:0000256" key="11">
    <source>
        <dbReference type="HAMAP-Rule" id="MF_00244"/>
    </source>
</evidence>
<evidence type="ECO:0000256" key="7">
    <source>
        <dbReference type="ARBA" id="ARBA00022741"/>
    </source>
</evidence>
<dbReference type="HOGENOM" id="CLU_069765_0_1_7"/>
<evidence type="ECO:0000313" key="13">
    <source>
        <dbReference type="EMBL" id="ACV68074.1"/>
    </source>
</evidence>
<dbReference type="SUPFAM" id="SSF52374">
    <property type="entry name" value="Nucleotidylyl transferase"/>
    <property type="match status" value="1"/>
</dbReference>
<dbReference type="Proteomes" id="UP000001052">
    <property type="component" value="Chromosome"/>
</dbReference>
<evidence type="ECO:0000256" key="1">
    <source>
        <dbReference type="ARBA" id="ARBA00002324"/>
    </source>
</evidence>
<keyword evidence="5 11" id="KW-0808">Transferase</keyword>
<keyword evidence="9 11" id="KW-0520">NAD</keyword>
<feature type="domain" description="Cytidyltransferase-like" evidence="12">
    <location>
        <begin position="5"/>
        <end position="184"/>
    </location>
</feature>
<keyword evidence="8 11" id="KW-0067">ATP-binding</keyword>
<keyword evidence="7 11" id="KW-0547">Nucleotide-binding</keyword>
<dbReference type="PANTHER" id="PTHR39321:SF3">
    <property type="entry name" value="PHOSPHOPANTETHEINE ADENYLYLTRANSFERASE"/>
    <property type="match status" value="1"/>
</dbReference>
<organism evidence="13 14">
    <name type="scientific">Desulfohalobium retbaense (strain ATCC 49708 / DSM 5692 / JCM 16813 / HR100)</name>
    <dbReference type="NCBI Taxonomy" id="485915"/>
    <lineage>
        <taxon>Bacteria</taxon>
        <taxon>Pseudomonadati</taxon>
        <taxon>Thermodesulfobacteriota</taxon>
        <taxon>Desulfovibrionia</taxon>
        <taxon>Desulfovibrionales</taxon>
        <taxon>Desulfohalobiaceae</taxon>
        <taxon>Desulfohalobium</taxon>
    </lineage>
</organism>
<evidence type="ECO:0000256" key="6">
    <source>
        <dbReference type="ARBA" id="ARBA00022695"/>
    </source>
</evidence>
<name>C8X0X7_DESRD</name>
<evidence type="ECO:0000256" key="10">
    <source>
        <dbReference type="ARBA" id="ARBA00048721"/>
    </source>
</evidence>
<dbReference type="Pfam" id="PF01467">
    <property type="entry name" value="CTP_transf_like"/>
    <property type="match status" value="1"/>
</dbReference>
<evidence type="ECO:0000313" key="14">
    <source>
        <dbReference type="Proteomes" id="UP000001052"/>
    </source>
</evidence>
<dbReference type="RefSeq" id="WP_015751232.1">
    <property type="nucleotide sequence ID" value="NC_013223.1"/>
</dbReference>
<dbReference type="GO" id="GO:0004515">
    <property type="term" value="F:nicotinate-nucleotide adenylyltransferase activity"/>
    <property type="evidence" value="ECO:0007669"/>
    <property type="project" value="UniProtKB-UniRule"/>
</dbReference>
<reference evidence="13 14" key="2">
    <citation type="journal article" date="2010" name="Stand. Genomic Sci.">
        <title>Complete genome sequence of Desulfohalobium retbaense type strain (HR(100)).</title>
        <authorList>
            <person name="Spring S."/>
            <person name="Nolan M."/>
            <person name="Lapidus A."/>
            <person name="Glavina Del Rio T."/>
            <person name="Copeland A."/>
            <person name="Tice H."/>
            <person name="Cheng J.F."/>
            <person name="Lucas S."/>
            <person name="Land M."/>
            <person name="Chen F."/>
            <person name="Bruce D."/>
            <person name="Goodwin L."/>
            <person name="Pitluck S."/>
            <person name="Ivanova N."/>
            <person name="Mavromatis K."/>
            <person name="Mikhailova N."/>
            <person name="Pati A."/>
            <person name="Chen A."/>
            <person name="Palaniappan K."/>
            <person name="Hauser L."/>
            <person name="Chang Y.J."/>
            <person name="Jeffries C.D."/>
            <person name="Munk C."/>
            <person name="Kiss H."/>
            <person name="Chain P."/>
            <person name="Han C."/>
            <person name="Brettin T."/>
            <person name="Detter J.C."/>
            <person name="Schuler E."/>
            <person name="Goker M."/>
            <person name="Rohde M."/>
            <person name="Bristow J."/>
            <person name="Eisen J.A."/>
            <person name="Markowitz V."/>
            <person name="Hugenholtz P."/>
            <person name="Kyrpides N.C."/>
            <person name="Klenk H.P."/>
        </authorList>
    </citation>
    <scope>NUCLEOTIDE SEQUENCE [LARGE SCALE GENOMIC DNA]</scope>
    <source>
        <strain evidence="13 14">DSM 5692</strain>
    </source>
</reference>
<evidence type="ECO:0000259" key="12">
    <source>
        <dbReference type="Pfam" id="PF01467"/>
    </source>
</evidence>
<evidence type="ECO:0000256" key="5">
    <source>
        <dbReference type="ARBA" id="ARBA00022679"/>
    </source>
</evidence>
<protein>
    <recommendedName>
        <fullName evidence="11">Probable nicotinate-nucleotide adenylyltransferase</fullName>
        <ecNumber evidence="11">2.7.7.18</ecNumber>
    </recommendedName>
    <alternativeName>
        <fullName evidence="11">Deamido-NAD(+) diphosphorylase</fullName>
    </alternativeName>
    <alternativeName>
        <fullName evidence="11">Deamido-NAD(+) pyrophosphorylase</fullName>
    </alternativeName>
    <alternativeName>
        <fullName evidence="11">Nicotinate mononucleotide adenylyltransferase</fullName>
        <shortName evidence="11">NaMN adenylyltransferase</shortName>
    </alternativeName>
</protein>